<dbReference type="SUPFAM" id="SSF46785">
    <property type="entry name" value="Winged helix' DNA-binding domain"/>
    <property type="match status" value="1"/>
</dbReference>
<evidence type="ECO:0000259" key="5">
    <source>
        <dbReference type="PROSITE" id="PS50931"/>
    </source>
</evidence>
<keyword evidence="4" id="KW-0804">Transcription</keyword>
<dbReference type="FunFam" id="1.10.10.10:FF:000001">
    <property type="entry name" value="LysR family transcriptional regulator"/>
    <property type="match status" value="1"/>
</dbReference>
<evidence type="ECO:0000256" key="3">
    <source>
        <dbReference type="ARBA" id="ARBA00023125"/>
    </source>
</evidence>
<dbReference type="GO" id="GO:0003700">
    <property type="term" value="F:DNA-binding transcription factor activity"/>
    <property type="evidence" value="ECO:0007669"/>
    <property type="project" value="InterPro"/>
</dbReference>
<accession>A0A1U7D8X1</accession>
<dbReference type="Pfam" id="PF00126">
    <property type="entry name" value="HTH_1"/>
    <property type="match status" value="1"/>
</dbReference>
<dbReference type="STRING" id="1229727.Ga0080559_TMP3709"/>
<evidence type="ECO:0000313" key="7">
    <source>
        <dbReference type="Proteomes" id="UP000186559"/>
    </source>
</evidence>
<sequence length="333" mass="37239">MRATRHAEVTTMNSPTLKTAFTYADLDEEKLGLISAFMAVCDNGSFAAAAEMLRLTPSTVSRKIMRLENRLGVRLLNRTTRRVNLTEAGAIYLRSCRAVTELLVAAEAEVSSLSVSPHGLVRVTVPVAFGQRHIAPLLSEFLQVYTRIEIEAAFNDRFVDMIAENFDVSIRIGNLPDSSLVAKKLASNQRLLVASPKYLEQYGAPRRPADLADHDCIRYLLYRSSGNIWRFGHRKGERPEEAVSVQGSFRCDNSESVQTFALQGLGIGIVADYICHDALKRGDLVRLLPDWTVLPESGIYACWPGNRMLVPKVRHLIDFLHSRLQQVPWEDLA</sequence>
<dbReference type="InterPro" id="IPR000847">
    <property type="entry name" value="LysR_HTH_N"/>
</dbReference>
<protein>
    <submittedName>
        <fullName evidence="6">Transcriptional regulator</fullName>
    </submittedName>
</protein>
<dbReference type="PANTHER" id="PTHR30537">
    <property type="entry name" value="HTH-TYPE TRANSCRIPTIONAL REGULATOR"/>
    <property type="match status" value="1"/>
</dbReference>
<evidence type="ECO:0000313" key="6">
    <source>
        <dbReference type="EMBL" id="APX24505.1"/>
    </source>
</evidence>
<reference evidence="6 7" key="1">
    <citation type="submission" date="2016-03" db="EMBL/GenBank/DDBJ databases">
        <title>Deep-sea bacteria in the southern Pacific.</title>
        <authorList>
            <person name="Tang K."/>
        </authorList>
    </citation>
    <scope>NUCLEOTIDE SEQUENCE [LARGE SCALE GENOMIC DNA]</scope>
    <source>
        <strain evidence="6 7">JLT2016</strain>
    </source>
</reference>
<dbReference type="KEGG" id="tpro:Ga0080559_TMP3709"/>
<gene>
    <name evidence="6" type="ORF">Ga0080559_TMP3709</name>
</gene>
<dbReference type="GO" id="GO:0043565">
    <property type="term" value="F:sequence-specific DNA binding"/>
    <property type="evidence" value="ECO:0007669"/>
    <property type="project" value="TreeGrafter"/>
</dbReference>
<dbReference type="SUPFAM" id="SSF53850">
    <property type="entry name" value="Periplasmic binding protein-like II"/>
    <property type="match status" value="1"/>
</dbReference>
<dbReference type="GO" id="GO:0006351">
    <property type="term" value="P:DNA-templated transcription"/>
    <property type="evidence" value="ECO:0007669"/>
    <property type="project" value="TreeGrafter"/>
</dbReference>
<dbReference type="InterPro" id="IPR005119">
    <property type="entry name" value="LysR_subst-bd"/>
</dbReference>
<dbReference type="Gene3D" id="1.10.10.10">
    <property type="entry name" value="Winged helix-like DNA-binding domain superfamily/Winged helix DNA-binding domain"/>
    <property type="match status" value="1"/>
</dbReference>
<dbReference type="Proteomes" id="UP000186559">
    <property type="component" value="Chromosome"/>
</dbReference>
<dbReference type="Gene3D" id="3.40.190.290">
    <property type="match status" value="1"/>
</dbReference>
<dbReference type="CDD" id="cd08422">
    <property type="entry name" value="PBP2_CrgA_like"/>
    <property type="match status" value="1"/>
</dbReference>
<evidence type="ECO:0000256" key="2">
    <source>
        <dbReference type="ARBA" id="ARBA00023015"/>
    </source>
</evidence>
<evidence type="ECO:0000256" key="1">
    <source>
        <dbReference type="ARBA" id="ARBA00009437"/>
    </source>
</evidence>
<organism evidence="6 7">
    <name type="scientific">Salipiger profundus</name>
    <dbReference type="NCBI Taxonomy" id="1229727"/>
    <lineage>
        <taxon>Bacteria</taxon>
        <taxon>Pseudomonadati</taxon>
        <taxon>Pseudomonadota</taxon>
        <taxon>Alphaproteobacteria</taxon>
        <taxon>Rhodobacterales</taxon>
        <taxon>Roseobacteraceae</taxon>
        <taxon>Salipiger</taxon>
    </lineage>
</organism>
<keyword evidence="7" id="KW-1185">Reference proteome</keyword>
<dbReference type="PROSITE" id="PS50931">
    <property type="entry name" value="HTH_LYSR"/>
    <property type="match status" value="1"/>
</dbReference>
<dbReference type="Pfam" id="PF03466">
    <property type="entry name" value="LysR_substrate"/>
    <property type="match status" value="1"/>
</dbReference>
<dbReference type="FunFam" id="3.40.190.290:FF:000001">
    <property type="entry name" value="Transcriptional regulator, LysR family"/>
    <property type="match status" value="1"/>
</dbReference>
<dbReference type="EMBL" id="CP014796">
    <property type="protein sequence ID" value="APX24505.1"/>
    <property type="molecule type" value="Genomic_DNA"/>
</dbReference>
<keyword evidence="2" id="KW-0805">Transcription regulation</keyword>
<dbReference type="InterPro" id="IPR058163">
    <property type="entry name" value="LysR-type_TF_proteobact-type"/>
</dbReference>
<dbReference type="AlphaFoldDB" id="A0A1U7D8X1"/>
<comment type="similarity">
    <text evidence="1">Belongs to the LysR transcriptional regulatory family.</text>
</comment>
<dbReference type="InterPro" id="IPR036388">
    <property type="entry name" value="WH-like_DNA-bd_sf"/>
</dbReference>
<dbReference type="PANTHER" id="PTHR30537:SF5">
    <property type="entry name" value="HTH-TYPE TRANSCRIPTIONAL ACTIVATOR TTDR-RELATED"/>
    <property type="match status" value="1"/>
</dbReference>
<feature type="domain" description="HTH lysR-type" evidence="5">
    <location>
        <begin position="29"/>
        <end position="86"/>
    </location>
</feature>
<proteinExistence type="inferred from homology"/>
<dbReference type="InterPro" id="IPR036390">
    <property type="entry name" value="WH_DNA-bd_sf"/>
</dbReference>
<name>A0A1U7D8X1_9RHOB</name>
<evidence type="ECO:0000256" key="4">
    <source>
        <dbReference type="ARBA" id="ARBA00023163"/>
    </source>
</evidence>
<keyword evidence="3" id="KW-0238">DNA-binding</keyword>